<dbReference type="Gene3D" id="3.20.20.150">
    <property type="entry name" value="Divalent-metal-dependent TIM barrel enzymes"/>
    <property type="match status" value="1"/>
</dbReference>
<dbReference type="Pfam" id="PF01261">
    <property type="entry name" value="AP_endonuc_2"/>
    <property type="match status" value="1"/>
</dbReference>
<name>A0ABT2WW50_9RHOB</name>
<dbReference type="SUPFAM" id="SSF51658">
    <property type="entry name" value="Xylose isomerase-like"/>
    <property type="match status" value="1"/>
</dbReference>
<dbReference type="InterPro" id="IPR036237">
    <property type="entry name" value="Xyl_isomerase-like_sf"/>
</dbReference>
<gene>
    <name evidence="2" type="ORF">OEZ49_20465</name>
</gene>
<reference evidence="2 3" key="1">
    <citation type="submission" date="2022-10" db="EMBL/GenBank/DDBJ databases">
        <title>Ruegeria sp. nov., isolated from ocean surface water.</title>
        <authorList>
            <person name="He W."/>
            <person name="Wang L."/>
            <person name="Zhang D.-F."/>
        </authorList>
    </citation>
    <scope>NUCLEOTIDE SEQUENCE [LARGE SCALE GENOMIC DNA]</scope>
    <source>
        <strain evidence="2 3">WL0004</strain>
    </source>
</reference>
<dbReference type="InterPro" id="IPR013022">
    <property type="entry name" value="Xyl_isomerase-like_TIM-brl"/>
</dbReference>
<proteinExistence type="predicted"/>
<keyword evidence="3" id="KW-1185">Reference proteome</keyword>
<organism evidence="2 3">
    <name type="scientific">Ruegeria marisflavi</name>
    <dbReference type="NCBI Taxonomy" id="2984152"/>
    <lineage>
        <taxon>Bacteria</taxon>
        <taxon>Pseudomonadati</taxon>
        <taxon>Pseudomonadota</taxon>
        <taxon>Alphaproteobacteria</taxon>
        <taxon>Rhodobacterales</taxon>
        <taxon>Roseobacteraceae</taxon>
        <taxon>Ruegeria</taxon>
    </lineage>
</organism>
<evidence type="ECO:0000313" key="2">
    <source>
        <dbReference type="EMBL" id="MCU9840141.1"/>
    </source>
</evidence>
<feature type="domain" description="Xylose isomerase-like TIM barrel" evidence="1">
    <location>
        <begin position="8"/>
        <end position="122"/>
    </location>
</feature>
<sequence>MRQSGLFTARDALEICADIDAPNVGIAVDVYHVWWDRTLPETLQDAQGRVFGYHLCDWLEDTSHMLLDRGMTGDGVADLKAIRRGVKDAGYDGLCEVEIFSAAIWWKRPPEEVLDVAVERFRTVC</sequence>
<comment type="caution">
    <text evidence="2">The sequence shown here is derived from an EMBL/GenBank/DDBJ whole genome shotgun (WGS) entry which is preliminary data.</text>
</comment>
<dbReference type="GO" id="GO:0016853">
    <property type="term" value="F:isomerase activity"/>
    <property type="evidence" value="ECO:0007669"/>
    <property type="project" value="UniProtKB-KW"/>
</dbReference>
<evidence type="ECO:0000259" key="1">
    <source>
        <dbReference type="Pfam" id="PF01261"/>
    </source>
</evidence>
<evidence type="ECO:0000313" key="3">
    <source>
        <dbReference type="Proteomes" id="UP001321014"/>
    </source>
</evidence>
<dbReference type="Proteomes" id="UP001321014">
    <property type="component" value="Unassembled WGS sequence"/>
</dbReference>
<dbReference type="EMBL" id="JAOVQN010000029">
    <property type="protein sequence ID" value="MCU9840141.1"/>
    <property type="molecule type" value="Genomic_DNA"/>
</dbReference>
<dbReference type="PANTHER" id="PTHR12110:SF52">
    <property type="entry name" value="XYLOSE ISOMERASE"/>
    <property type="match status" value="1"/>
</dbReference>
<dbReference type="PANTHER" id="PTHR12110">
    <property type="entry name" value="HYDROXYPYRUVATE ISOMERASE"/>
    <property type="match status" value="1"/>
</dbReference>
<protein>
    <submittedName>
        <fullName evidence="2">Sugar phosphate isomerase/epimerase</fullName>
    </submittedName>
</protein>
<accession>A0ABT2WW50</accession>
<dbReference type="RefSeq" id="WP_263390022.1">
    <property type="nucleotide sequence ID" value="NZ_JAOVQN010000029.1"/>
</dbReference>
<keyword evidence="2" id="KW-0413">Isomerase</keyword>
<dbReference type="InterPro" id="IPR050312">
    <property type="entry name" value="IolE/XylAMocC-like"/>
</dbReference>